<evidence type="ECO:0000313" key="2">
    <source>
        <dbReference type="Proteomes" id="UP000499080"/>
    </source>
</evidence>
<organism evidence="1 2">
    <name type="scientific">Araneus ventricosus</name>
    <name type="common">Orbweaver spider</name>
    <name type="synonym">Epeira ventricosa</name>
    <dbReference type="NCBI Taxonomy" id="182803"/>
    <lineage>
        <taxon>Eukaryota</taxon>
        <taxon>Metazoa</taxon>
        <taxon>Ecdysozoa</taxon>
        <taxon>Arthropoda</taxon>
        <taxon>Chelicerata</taxon>
        <taxon>Arachnida</taxon>
        <taxon>Araneae</taxon>
        <taxon>Araneomorphae</taxon>
        <taxon>Entelegynae</taxon>
        <taxon>Araneoidea</taxon>
        <taxon>Araneidae</taxon>
        <taxon>Araneus</taxon>
    </lineage>
</organism>
<dbReference type="EMBL" id="BGPR01002632">
    <property type="protein sequence ID" value="GBM76573.1"/>
    <property type="molecule type" value="Genomic_DNA"/>
</dbReference>
<accession>A0A4Y2IFQ7</accession>
<protein>
    <submittedName>
        <fullName evidence="1">Uncharacterized protein</fullName>
    </submittedName>
</protein>
<proteinExistence type="predicted"/>
<dbReference type="Proteomes" id="UP000499080">
    <property type="component" value="Unassembled WGS sequence"/>
</dbReference>
<name>A0A4Y2IFQ7_ARAVE</name>
<reference evidence="1 2" key="1">
    <citation type="journal article" date="2019" name="Sci. Rep.">
        <title>Orb-weaving spider Araneus ventricosus genome elucidates the spidroin gene catalogue.</title>
        <authorList>
            <person name="Kono N."/>
            <person name="Nakamura H."/>
            <person name="Ohtoshi R."/>
            <person name="Moran D.A.P."/>
            <person name="Shinohara A."/>
            <person name="Yoshida Y."/>
            <person name="Fujiwara M."/>
            <person name="Mori M."/>
            <person name="Tomita M."/>
            <person name="Arakawa K."/>
        </authorList>
    </citation>
    <scope>NUCLEOTIDE SEQUENCE [LARGE SCALE GENOMIC DNA]</scope>
</reference>
<dbReference type="AlphaFoldDB" id="A0A4Y2IFQ7"/>
<evidence type="ECO:0000313" key="1">
    <source>
        <dbReference type="EMBL" id="GBM76573.1"/>
    </source>
</evidence>
<comment type="caution">
    <text evidence="1">The sequence shown here is derived from an EMBL/GenBank/DDBJ whole genome shotgun (WGS) entry which is preliminary data.</text>
</comment>
<gene>
    <name evidence="1" type="ORF">AVEN_254401_1</name>
</gene>
<keyword evidence="2" id="KW-1185">Reference proteome</keyword>
<sequence>MSLVAVCAVGLRLTARIRMTLGSTSGTNFLPATSSLRMAKFLAFETSKWIRNIRTHSNIYIPSFDTGWKNSRRKCQNNVFGWNSGSSLSSKDSPNINNSLRRKTFKNFFV</sequence>